<organism evidence="3 4">
    <name type="scientific">Latimeria chalumnae</name>
    <name type="common">Coelacanth</name>
    <dbReference type="NCBI Taxonomy" id="7897"/>
    <lineage>
        <taxon>Eukaryota</taxon>
        <taxon>Metazoa</taxon>
        <taxon>Chordata</taxon>
        <taxon>Craniata</taxon>
        <taxon>Vertebrata</taxon>
        <taxon>Euteleostomi</taxon>
        <taxon>Coelacanthiformes</taxon>
        <taxon>Coelacanthidae</taxon>
        <taxon>Latimeria</taxon>
    </lineage>
</organism>
<dbReference type="InterPro" id="IPR008906">
    <property type="entry name" value="HATC_C_dom"/>
</dbReference>
<name>H3A7F9_LATCH</name>
<keyword evidence="4" id="KW-1185">Reference proteome</keyword>
<evidence type="ECO:0008006" key="5">
    <source>
        <dbReference type="Google" id="ProtNLM"/>
    </source>
</evidence>
<evidence type="ECO:0000313" key="4">
    <source>
        <dbReference type="Proteomes" id="UP000008672"/>
    </source>
</evidence>
<protein>
    <recommendedName>
        <fullName evidence="5">TTF-type domain-containing protein</fullName>
    </recommendedName>
</protein>
<reference evidence="3" key="3">
    <citation type="submission" date="2025-09" db="UniProtKB">
        <authorList>
            <consortium name="Ensembl"/>
        </authorList>
    </citation>
    <scope>IDENTIFICATION</scope>
</reference>
<proteinExistence type="predicted"/>
<dbReference type="AlphaFoldDB" id="H3A7F9"/>
<dbReference type="SUPFAM" id="SSF53098">
    <property type="entry name" value="Ribonuclease H-like"/>
    <property type="match status" value="1"/>
</dbReference>
<evidence type="ECO:0000259" key="1">
    <source>
        <dbReference type="Pfam" id="PF05699"/>
    </source>
</evidence>
<reference evidence="4" key="1">
    <citation type="submission" date="2011-08" db="EMBL/GenBank/DDBJ databases">
        <title>The draft genome of Latimeria chalumnae.</title>
        <authorList>
            <person name="Di Palma F."/>
            <person name="Alfoldi J."/>
            <person name="Johnson J."/>
            <person name="Berlin A."/>
            <person name="Gnerre S."/>
            <person name="Jaffe D."/>
            <person name="MacCallum I."/>
            <person name="Young S."/>
            <person name="Walker B.J."/>
            <person name="Lander E."/>
            <person name="Lindblad-Toh K."/>
        </authorList>
    </citation>
    <scope>NUCLEOTIDE SEQUENCE [LARGE SCALE GENOMIC DNA]</scope>
    <source>
        <strain evidence="4">Wild caught</strain>
    </source>
</reference>
<reference evidence="3" key="2">
    <citation type="submission" date="2025-08" db="UniProtKB">
        <authorList>
            <consortium name="Ensembl"/>
        </authorList>
    </citation>
    <scope>IDENTIFICATION</scope>
</reference>
<evidence type="ECO:0000259" key="2">
    <source>
        <dbReference type="Pfam" id="PF14291"/>
    </source>
</evidence>
<dbReference type="Ensembl" id="ENSLACT00000005629.1">
    <property type="protein sequence ID" value="ENSLACP00000005580.1"/>
    <property type="gene ID" value="ENSLACG00000004960.1"/>
</dbReference>
<dbReference type="eggNOG" id="ENOG502R6J9">
    <property type="taxonomic scope" value="Eukaryota"/>
</dbReference>
<accession>H3A7F9</accession>
<dbReference type="Pfam" id="PF05699">
    <property type="entry name" value="Dimer_Tnp_hAT"/>
    <property type="match status" value="1"/>
</dbReference>
<feature type="domain" description="DUF4371" evidence="2">
    <location>
        <begin position="132"/>
        <end position="307"/>
    </location>
</feature>
<dbReference type="HOGENOM" id="CLU_006175_4_2_1"/>
<dbReference type="EMBL" id="AFYH01248776">
    <property type="status" value="NOT_ANNOTATED_CDS"/>
    <property type="molecule type" value="Genomic_DNA"/>
</dbReference>
<feature type="domain" description="HAT C-terminal dimerisation" evidence="1">
    <location>
        <begin position="570"/>
        <end position="626"/>
    </location>
</feature>
<dbReference type="Pfam" id="PF14291">
    <property type="entry name" value="DUF4371"/>
    <property type="match status" value="1"/>
</dbReference>
<dbReference type="Proteomes" id="UP000008672">
    <property type="component" value="Unassembled WGS sequence"/>
</dbReference>
<dbReference type="InterPro" id="IPR012337">
    <property type="entry name" value="RNaseH-like_sf"/>
</dbReference>
<dbReference type="PANTHER" id="PTHR45749:SF28">
    <property type="entry name" value="ZINC FINGER MYM-TYPE PROTEIN 1-LIKE-RELATED"/>
    <property type="match status" value="1"/>
</dbReference>
<sequence>TVEQLLTKPFLGLNYQEKLEVKRLGPHQPDLKLEQSLKDGITTAWYEKKKWLCGSASRKSLFCFPCLLFGGEVAWTQTGANDLKHLSDKIQKHELCKCHLDNSIKLATFGSVNIATQLDESYHLGIRKHNEEVDKNRYILSKLIDCEQFCGAFELALRGHDETESSLNPRMFRDLVDLVSSIDNEMEKHVKTATVLKGTSKTIQNELLDVTRDFIIQQLRSTEYVTIQADDTIDVSTKHQSVLVYRYIDGNSKIVERFYGFTHLKESCAESIATALLDQLNIVFPEHCEKQKLITQSYNGTSVMHGESGRVQRNVRDRYPNVHYAYCYAHQLNLIMKQGFPAFFSRSPKRTEVLDATVARRLPSRAAARWNFNIRSDKTIEHSTDFESTTIREARGIIRMLEDIFFSYDIMPHIDVLYSQLQKRDIDTVCVERVTTKFVSSINKVWESIEDLGSKLPDESEFPTWRRRCRTEIKTMNQVAREVCDIIIVHAQERFAFTKHLVSTKLLQSDLFERHNQCFPLQTLTSTMHAYPMLNKERLHTELLVIYGKPEFHGASGTMALFRLFLKNNLQDTFSESVKLLRILITTPITTVESERCFSKLKTFLRNTMNQDRLNALTMLSMEKQLIQEI</sequence>
<dbReference type="PANTHER" id="PTHR45749">
    <property type="match status" value="1"/>
</dbReference>
<evidence type="ECO:0000313" key="3">
    <source>
        <dbReference type="Ensembl" id="ENSLACP00000005580.1"/>
    </source>
</evidence>
<dbReference type="OMA" id="RWNFQSR"/>
<dbReference type="GeneTree" id="ENSGT00940000157337"/>
<dbReference type="GO" id="GO:0046983">
    <property type="term" value="F:protein dimerization activity"/>
    <property type="evidence" value="ECO:0007669"/>
    <property type="project" value="InterPro"/>
</dbReference>
<dbReference type="InParanoid" id="H3A7F9"/>
<dbReference type="InterPro" id="IPR025398">
    <property type="entry name" value="DUF4371"/>
</dbReference>